<dbReference type="Pfam" id="PF14255">
    <property type="entry name" value="Zn_ribbon_21"/>
    <property type="match status" value="1"/>
</dbReference>
<sequence>MIEHFFMCPHCWQEISMLLDPAYSQVYVEDCEVCCNPIELKVTFFDGEMSDFEAREIGQ</sequence>
<comment type="caution">
    <text evidence="1">The sequence shown here is derived from an EMBL/GenBank/DDBJ whole genome shotgun (WGS) entry which is preliminary data.</text>
</comment>
<keyword evidence="2" id="KW-1185">Reference proteome</keyword>
<accession>A0A2S6IJQ5</accession>
<name>A0A2S6IJQ5_9FLAO</name>
<dbReference type="Proteomes" id="UP000239002">
    <property type="component" value="Unassembled WGS sequence"/>
</dbReference>
<proteinExistence type="predicted"/>
<dbReference type="RefSeq" id="WP_104515778.1">
    <property type="nucleotide sequence ID" value="NZ_MQVW01000004.1"/>
</dbReference>
<reference evidence="1 2" key="1">
    <citation type="submission" date="2018-02" db="EMBL/GenBank/DDBJ databases">
        <title>Genomic Encyclopedia of Archaeal and Bacterial Type Strains, Phase II (KMG-II): from individual species to whole genera.</title>
        <authorList>
            <person name="Goeker M."/>
        </authorList>
    </citation>
    <scope>NUCLEOTIDE SEQUENCE [LARGE SCALE GENOMIC DNA]</scope>
    <source>
        <strain evidence="1 2">DSM 16809</strain>
    </source>
</reference>
<evidence type="ECO:0000313" key="1">
    <source>
        <dbReference type="EMBL" id="PPK94462.1"/>
    </source>
</evidence>
<dbReference type="EMBL" id="PTJE01000004">
    <property type="protein sequence ID" value="PPK94462.1"/>
    <property type="molecule type" value="Genomic_DNA"/>
</dbReference>
<evidence type="ECO:0000313" key="2">
    <source>
        <dbReference type="Proteomes" id="UP000239002"/>
    </source>
</evidence>
<gene>
    <name evidence="1" type="ORF">LY01_02102</name>
</gene>
<organism evidence="1 2">
    <name type="scientific">Nonlabens xylanidelens</name>
    <dbReference type="NCBI Taxonomy" id="191564"/>
    <lineage>
        <taxon>Bacteria</taxon>
        <taxon>Pseudomonadati</taxon>
        <taxon>Bacteroidota</taxon>
        <taxon>Flavobacteriia</taxon>
        <taxon>Flavobacteriales</taxon>
        <taxon>Flavobacteriaceae</taxon>
        <taxon>Nonlabens</taxon>
    </lineage>
</organism>
<dbReference type="OrthoDB" id="9814566at2"/>
<protein>
    <submittedName>
        <fullName evidence="1">Cysteine-rich CPXCG</fullName>
    </submittedName>
</protein>
<dbReference type="AlphaFoldDB" id="A0A2S6IJQ5"/>
<dbReference type="InterPro" id="IPR025990">
    <property type="entry name" value="zinc_ribbon_bacterial"/>
</dbReference>